<dbReference type="InterPro" id="IPR050245">
    <property type="entry name" value="PrsA_foldase"/>
</dbReference>
<dbReference type="Pfam" id="PF13145">
    <property type="entry name" value="Rotamase_2"/>
    <property type="match status" value="1"/>
</dbReference>
<keyword evidence="8" id="KW-1185">Reference proteome</keyword>
<proteinExistence type="predicted"/>
<keyword evidence="4" id="KW-0697">Rotamase</keyword>
<dbReference type="Gene3D" id="6.10.140.970">
    <property type="match status" value="1"/>
</dbReference>
<protein>
    <recommendedName>
        <fullName evidence="2">peptidylprolyl isomerase</fullName>
        <ecNumber evidence="2">5.2.1.8</ecNumber>
    </recommendedName>
</protein>
<keyword evidence="5" id="KW-0413">Isomerase</keyword>
<gene>
    <name evidence="7" type="ORF">SAMN06265339_0311</name>
</gene>
<keyword evidence="3" id="KW-0732">Signal</keyword>
<evidence type="ECO:0000256" key="1">
    <source>
        <dbReference type="ARBA" id="ARBA00000971"/>
    </source>
</evidence>
<organism evidence="7 8">
    <name type="scientific">Desulfurobacterium pacificum</name>
    <dbReference type="NCBI Taxonomy" id="240166"/>
    <lineage>
        <taxon>Bacteria</taxon>
        <taxon>Pseudomonadati</taxon>
        <taxon>Aquificota</taxon>
        <taxon>Aquificia</taxon>
        <taxon>Desulfurobacteriales</taxon>
        <taxon>Desulfurobacteriaceae</taxon>
        <taxon>Desulfurobacterium</taxon>
    </lineage>
</organism>
<comment type="catalytic activity">
    <reaction evidence="1">
        <text>[protein]-peptidylproline (omega=180) = [protein]-peptidylproline (omega=0)</text>
        <dbReference type="Rhea" id="RHEA:16237"/>
        <dbReference type="Rhea" id="RHEA-COMP:10747"/>
        <dbReference type="Rhea" id="RHEA-COMP:10748"/>
        <dbReference type="ChEBI" id="CHEBI:83833"/>
        <dbReference type="ChEBI" id="CHEBI:83834"/>
        <dbReference type="EC" id="5.2.1.8"/>
    </reaction>
</comment>
<dbReference type="EC" id="5.2.1.8" evidence="2"/>
<dbReference type="PANTHER" id="PTHR47245:SF1">
    <property type="entry name" value="FOLDASE PROTEIN PRSA"/>
    <property type="match status" value="1"/>
</dbReference>
<sequence>MRKLIAVSTALLLLAGCGHKTEKKTSESAPTRTTQQKVCNANTPLAKVGDKTITVAYYKEIEKTIPQWALKKFYSGKEGKKELLQKIVDRQLIVLYEKDKGLFDTPEVKNRFKRFEMQQLAMRYLNSQIKDYTVTDKEVEEAIKKYYKGKKVSPMEKRFIKMNLEAQKFQKLRNEAFNKVQKEIQFKKVDLKKLNDNTVVAVYNGREIRYSDVKPLMGKTVTGDSLKKAITYYVLYLKALEKGMDKEPEFASLVNRMKEDAAVRAFEKELMAKVKVSDNEIKKYYEEHKSEMKMPEQAQVVIYQFANKEEAKKALDLIKKGKSPKEAIPPEVFKTGRKWKVLASDVGKNPVATLVFENKQDKAVVEMPNGLTLLVIVEKRIPPKQIPYGDAYGSIKRMLSHQKFQEVADQMLKEMKKKYGVTYYYNNLDCVM</sequence>
<feature type="domain" description="PpiC" evidence="6">
    <location>
        <begin position="276"/>
        <end position="388"/>
    </location>
</feature>
<dbReference type="Proteomes" id="UP001157911">
    <property type="component" value="Unassembled WGS sequence"/>
</dbReference>
<dbReference type="PANTHER" id="PTHR47245">
    <property type="entry name" value="PEPTIDYLPROLYL ISOMERASE"/>
    <property type="match status" value="1"/>
</dbReference>
<dbReference type="InterPro" id="IPR027304">
    <property type="entry name" value="Trigger_fact/SurA_dom_sf"/>
</dbReference>
<evidence type="ECO:0000313" key="7">
    <source>
        <dbReference type="EMBL" id="SMP05573.1"/>
    </source>
</evidence>
<dbReference type="PROSITE" id="PS51257">
    <property type="entry name" value="PROKAR_LIPOPROTEIN"/>
    <property type="match status" value="1"/>
</dbReference>
<reference evidence="7 8" key="1">
    <citation type="submission" date="2017-05" db="EMBL/GenBank/DDBJ databases">
        <authorList>
            <person name="Varghese N."/>
            <person name="Submissions S."/>
        </authorList>
    </citation>
    <scope>NUCLEOTIDE SEQUENCE [LARGE SCALE GENOMIC DNA]</scope>
    <source>
        <strain evidence="7 8">DSM 15522</strain>
    </source>
</reference>
<dbReference type="InterPro" id="IPR000297">
    <property type="entry name" value="PPIase_PpiC"/>
</dbReference>
<evidence type="ECO:0000256" key="4">
    <source>
        <dbReference type="ARBA" id="ARBA00023110"/>
    </source>
</evidence>
<name>A0ABY1NBF3_9BACT</name>
<dbReference type="EMBL" id="FXUB01000001">
    <property type="protein sequence ID" value="SMP05573.1"/>
    <property type="molecule type" value="Genomic_DNA"/>
</dbReference>
<evidence type="ECO:0000256" key="3">
    <source>
        <dbReference type="ARBA" id="ARBA00022729"/>
    </source>
</evidence>
<dbReference type="RefSeq" id="WP_283399817.1">
    <property type="nucleotide sequence ID" value="NZ_FXUB01000001.1"/>
</dbReference>
<evidence type="ECO:0000313" key="8">
    <source>
        <dbReference type="Proteomes" id="UP001157911"/>
    </source>
</evidence>
<evidence type="ECO:0000259" key="6">
    <source>
        <dbReference type="Pfam" id="PF13145"/>
    </source>
</evidence>
<accession>A0ABY1NBF3</accession>
<comment type="caution">
    <text evidence="7">The sequence shown here is derived from an EMBL/GenBank/DDBJ whole genome shotgun (WGS) entry which is preliminary data.</text>
</comment>
<dbReference type="SUPFAM" id="SSF109998">
    <property type="entry name" value="Triger factor/SurA peptide-binding domain-like"/>
    <property type="match status" value="2"/>
</dbReference>
<evidence type="ECO:0000256" key="2">
    <source>
        <dbReference type="ARBA" id="ARBA00013194"/>
    </source>
</evidence>
<evidence type="ECO:0000256" key="5">
    <source>
        <dbReference type="ARBA" id="ARBA00023235"/>
    </source>
</evidence>